<keyword evidence="8" id="KW-0333">Golgi apparatus</keyword>
<dbReference type="Pfam" id="PF09335">
    <property type="entry name" value="VTT_dom"/>
    <property type="match status" value="1"/>
</dbReference>
<dbReference type="PANTHER" id="PTHR47549:SF2">
    <property type="entry name" value="GOLGI APPARATUS MEMBRANE PROTEIN TVP38"/>
    <property type="match status" value="1"/>
</dbReference>
<dbReference type="GO" id="GO:0000139">
    <property type="term" value="C:Golgi membrane"/>
    <property type="evidence" value="ECO:0007669"/>
    <property type="project" value="UniProtKB-SubCell"/>
</dbReference>
<dbReference type="AlphaFoldDB" id="A0A5C5FM83"/>
<evidence type="ECO:0000256" key="5">
    <source>
        <dbReference type="ARBA" id="ARBA00020673"/>
    </source>
</evidence>
<feature type="non-terminal residue" evidence="12">
    <location>
        <position position="1"/>
    </location>
</feature>
<name>A0A5C5FM83_9BASI</name>
<dbReference type="STRING" id="5288.A0A5C5FM83"/>
<keyword evidence="7 10" id="KW-1133">Transmembrane helix</keyword>
<comment type="function">
    <text evidence="1">Golgi membrane protein involved in vesicular trafficking and spindle migration.</text>
</comment>
<dbReference type="PANTHER" id="PTHR47549">
    <property type="entry name" value="GOLGI APPARATUS MEMBRANE PROTEIN TVP38-RELATED"/>
    <property type="match status" value="1"/>
</dbReference>
<proteinExistence type="inferred from homology"/>
<comment type="similarity">
    <text evidence="3">Belongs to the TVP38/TMEM64 family.</text>
</comment>
<sequence length="136" mass="14141">FSWVVPVAVLVAVEFPPLGGHSVAAIATGAIWGLKLGLPIVFAGTLLGEMLCFAAFSTFLRAKAERIEAGKPLYACIARSVRIAGLLDTICLRLSALPGRVVTAVAATIGVPFLVYFVALVVALPKEAVFVYAGAL</sequence>
<comment type="subcellular location">
    <subcellularLocation>
        <location evidence="2">Golgi apparatus membrane</location>
        <topology evidence="2">Multi-pass membrane protein</topology>
    </subcellularLocation>
</comment>
<keyword evidence="9 10" id="KW-0472">Membrane</keyword>
<dbReference type="Proteomes" id="UP000311382">
    <property type="component" value="Unassembled WGS sequence"/>
</dbReference>
<evidence type="ECO:0000256" key="8">
    <source>
        <dbReference type="ARBA" id="ARBA00023034"/>
    </source>
</evidence>
<organism evidence="12 13">
    <name type="scientific">Rhodotorula diobovata</name>
    <dbReference type="NCBI Taxonomy" id="5288"/>
    <lineage>
        <taxon>Eukaryota</taxon>
        <taxon>Fungi</taxon>
        <taxon>Dikarya</taxon>
        <taxon>Basidiomycota</taxon>
        <taxon>Pucciniomycotina</taxon>
        <taxon>Microbotryomycetes</taxon>
        <taxon>Sporidiobolales</taxon>
        <taxon>Sporidiobolaceae</taxon>
        <taxon>Rhodotorula</taxon>
    </lineage>
</organism>
<reference evidence="12 13" key="1">
    <citation type="submission" date="2019-03" db="EMBL/GenBank/DDBJ databases">
        <title>Rhodosporidium diobovatum UCD-FST 08-225 genome sequencing, assembly, and annotation.</title>
        <authorList>
            <person name="Fakankun I.U."/>
            <person name="Fristensky B."/>
            <person name="Levin D.B."/>
        </authorList>
    </citation>
    <scope>NUCLEOTIDE SEQUENCE [LARGE SCALE GENOMIC DNA]</scope>
    <source>
        <strain evidence="12 13">UCD-FST 08-225</strain>
    </source>
</reference>
<feature type="domain" description="VTT" evidence="11">
    <location>
        <begin position="21"/>
        <end position="135"/>
    </location>
</feature>
<accession>A0A5C5FM83</accession>
<evidence type="ECO:0000256" key="3">
    <source>
        <dbReference type="ARBA" id="ARBA00008640"/>
    </source>
</evidence>
<evidence type="ECO:0000256" key="6">
    <source>
        <dbReference type="ARBA" id="ARBA00022692"/>
    </source>
</evidence>
<feature type="transmembrane region" description="Helical" evidence="10">
    <location>
        <begin position="41"/>
        <end position="60"/>
    </location>
</feature>
<evidence type="ECO:0000313" key="13">
    <source>
        <dbReference type="Proteomes" id="UP000311382"/>
    </source>
</evidence>
<dbReference type="InterPro" id="IPR051076">
    <property type="entry name" value="Golgi_membrane_TVP38/TMEM64"/>
</dbReference>
<evidence type="ECO:0000256" key="1">
    <source>
        <dbReference type="ARBA" id="ARBA00002978"/>
    </source>
</evidence>
<keyword evidence="13" id="KW-1185">Reference proteome</keyword>
<feature type="transmembrane region" description="Helical" evidence="10">
    <location>
        <begin position="101"/>
        <end position="124"/>
    </location>
</feature>
<dbReference type="EMBL" id="SOZI01000165">
    <property type="protein sequence ID" value="TNY17948.1"/>
    <property type="molecule type" value="Genomic_DNA"/>
</dbReference>
<feature type="non-terminal residue" evidence="12">
    <location>
        <position position="136"/>
    </location>
</feature>
<evidence type="ECO:0000313" key="12">
    <source>
        <dbReference type="EMBL" id="TNY17948.1"/>
    </source>
</evidence>
<evidence type="ECO:0000256" key="4">
    <source>
        <dbReference type="ARBA" id="ARBA00013533"/>
    </source>
</evidence>
<protein>
    <recommendedName>
        <fullName evidence="4">Golgi apparatus membrane protein TVP38</fullName>
    </recommendedName>
    <alternativeName>
        <fullName evidence="5">Golgi apparatus membrane protein tvp38</fullName>
    </alternativeName>
</protein>
<evidence type="ECO:0000256" key="9">
    <source>
        <dbReference type="ARBA" id="ARBA00023136"/>
    </source>
</evidence>
<evidence type="ECO:0000256" key="7">
    <source>
        <dbReference type="ARBA" id="ARBA00022989"/>
    </source>
</evidence>
<keyword evidence="6 10" id="KW-0812">Transmembrane</keyword>
<evidence type="ECO:0000256" key="10">
    <source>
        <dbReference type="SAM" id="Phobius"/>
    </source>
</evidence>
<dbReference type="InterPro" id="IPR032816">
    <property type="entry name" value="VTT_dom"/>
</dbReference>
<evidence type="ECO:0000256" key="2">
    <source>
        <dbReference type="ARBA" id="ARBA00004653"/>
    </source>
</evidence>
<evidence type="ECO:0000259" key="11">
    <source>
        <dbReference type="Pfam" id="PF09335"/>
    </source>
</evidence>
<comment type="caution">
    <text evidence="12">The sequence shown here is derived from an EMBL/GenBank/DDBJ whole genome shotgun (WGS) entry which is preliminary data.</text>
</comment>
<gene>
    <name evidence="12" type="ORF">DMC30DRAFT_331793</name>
</gene>
<dbReference type="OrthoDB" id="166803at2759"/>